<dbReference type="Gene3D" id="3.40.140.10">
    <property type="entry name" value="Cytidine Deaminase, domain 2"/>
    <property type="match status" value="1"/>
</dbReference>
<dbReference type="GO" id="GO:0006508">
    <property type="term" value="P:proteolysis"/>
    <property type="evidence" value="ECO:0007669"/>
    <property type="project" value="UniProtKB-KW"/>
</dbReference>
<protein>
    <submittedName>
        <fullName evidence="7">Peptidase</fullName>
    </submittedName>
</protein>
<reference evidence="8" key="1">
    <citation type="journal article" date="2020" name="bioRxiv">
        <title>A rank-normalized archaeal taxonomy based on genome phylogeny resolves widespread incomplete and uneven classifications.</title>
        <authorList>
            <person name="Rinke C."/>
            <person name="Chuvochina M."/>
            <person name="Mussig A.J."/>
            <person name="Chaumeil P.-A."/>
            <person name="Waite D.W."/>
            <person name="Whitman W.B."/>
            <person name="Parks D.H."/>
            <person name="Hugenholtz P."/>
        </authorList>
    </citation>
    <scope>NUCLEOTIDE SEQUENCE [LARGE SCALE GENOMIC DNA]</scope>
</reference>
<name>A0A7J4JVJ0_9ARCH</name>
<dbReference type="GO" id="GO:0046872">
    <property type="term" value="F:metal ion binding"/>
    <property type="evidence" value="ECO:0007669"/>
    <property type="project" value="UniProtKB-KW"/>
</dbReference>
<evidence type="ECO:0000313" key="8">
    <source>
        <dbReference type="Proteomes" id="UP000590964"/>
    </source>
</evidence>
<evidence type="ECO:0000259" key="6">
    <source>
        <dbReference type="Pfam" id="PF14464"/>
    </source>
</evidence>
<dbReference type="InterPro" id="IPR028090">
    <property type="entry name" value="JAB_dom_prok"/>
</dbReference>
<organism evidence="7 8">
    <name type="scientific">Candidatus Iainarchaeum sp</name>
    <dbReference type="NCBI Taxonomy" id="3101447"/>
    <lineage>
        <taxon>Archaea</taxon>
        <taxon>Candidatus Iainarchaeota</taxon>
        <taxon>Candidatus Iainarchaeia</taxon>
        <taxon>Candidatus Iainarchaeales</taxon>
        <taxon>Candidatus Iainarchaeaceae</taxon>
        <taxon>Candidatus Iainarchaeum</taxon>
    </lineage>
</organism>
<dbReference type="AlphaFoldDB" id="A0A7J4JVJ0"/>
<dbReference type="SUPFAM" id="SSF102712">
    <property type="entry name" value="JAB1/MPN domain"/>
    <property type="match status" value="1"/>
</dbReference>
<feature type="domain" description="JAB" evidence="6">
    <location>
        <begin position="7"/>
        <end position="98"/>
    </location>
</feature>
<evidence type="ECO:0000256" key="5">
    <source>
        <dbReference type="ARBA" id="ARBA00023049"/>
    </source>
</evidence>
<dbReference type="Pfam" id="PF14464">
    <property type="entry name" value="Prok-JAB"/>
    <property type="match status" value="1"/>
</dbReference>
<accession>A0A7J4JVJ0</accession>
<evidence type="ECO:0000256" key="2">
    <source>
        <dbReference type="ARBA" id="ARBA00022723"/>
    </source>
</evidence>
<dbReference type="Proteomes" id="UP000590964">
    <property type="component" value="Unassembled WGS sequence"/>
</dbReference>
<keyword evidence="4" id="KW-0862">Zinc</keyword>
<dbReference type="GO" id="GO:0008237">
    <property type="term" value="F:metallopeptidase activity"/>
    <property type="evidence" value="ECO:0007669"/>
    <property type="project" value="UniProtKB-KW"/>
</dbReference>
<evidence type="ECO:0000313" key="7">
    <source>
        <dbReference type="EMBL" id="HIH21748.1"/>
    </source>
</evidence>
<evidence type="ECO:0000256" key="3">
    <source>
        <dbReference type="ARBA" id="ARBA00022801"/>
    </source>
</evidence>
<keyword evidence="1" id="KW-0645">Protease</keyword>
<evidence type="ECO:0000256" key="4">
    <source>
        <dbReference type="ARBA" id="ARBA00022833"/>
    </source>
</evidence>
<gene>
    <name evidence="7" type="ORF">HA222_03780</name>
</gene>
<keyword evidence="3" id="KW-0378">Hydrolase</keyword>
<keyword evidence="2" id="KW-0479">Metal-binding</keyword>
<sequence length="121" mass="13543">MSFRFKKELLEALCDACRQVYPNEFLALLGVKKDKGLVEEFVAVPAEFGRNFSSYRLDLLPIDSSIVGSIHSHPSASANPSIQDLKVFARGKVNLIIAFPFDLKTIKAFDNHGKELEIVME</sequence>
<proteinExistence type="predicted"/>
<evidence type="ECO:0000256" key="1">
    <source>
        <dbReference type="ARBA" id="ARBA00022670"/>
    </source>
</evidence>
<comment type="caution">
    <text evidence="7">The sequence shown here is derived from an EMBL/GenBank/DDBJ whole genome shotgun (WGS) entry which is preliminary data.</text>
</comment>
<keyword evidence="5" id="KW-0482">Metalloprotease</keyword>
<dbReference type="EMBL" id="DUFW01000066">
    <property type="protein sequence ID" value="HIH21748.1"/>
    <property type="molecule type" value="Genomic_DNA"/>
</dbReference>